<feature type="compositionally biased region" description="Low complexity" evidence="1">
    <location>
        <begin position="21"/>
        <end position="43"/>
    </location>
</feature>
<organism evidence="2 3">
    <name type="scientific">Streptomyces poonensis</name>
    <dbReference type="NCBI Taxonomy" id="68255"/>
    <lineage>
        <taxon>Bacteria</taxon>
        <taxon>Bacillati</taxon>
        <taxon>Actinomycetota</taxon>
        <taxon>Actinomycetes</taxon>
        <taxon>Kitasatosporales</taxon>
        <taxon>Streptomycetaceae</taxon>
        <taxon>Streptomyces</taxon>
    </lineage>
</organism>
<name>A0A918Q7R9_9ACTN</name>
<dbReference type="AlphaFoldDB" id="A0A918Q7R9"/>
<comment type="caution">
    <text evidence="2">The sequence shown here is derived from an EMBL/GenBank/DDBJ whole genome shotgun (WGS) entry which is preliminary data.</text>
</comment>
<reference evidence="2" key="2">
    <citation type="submission" date="2020-09" db="EMBL/GenBank/DDBJ databases">
        <authorList>
            <person name="Sun Q."/>
            <person name="Ohkuma M."/>
        </authorList>
    </citation>
    <scope>NUCLEOTIDE SEQUENCE</scope>
    <source>
        <strain evidence="2">JCM 4815</strain>
    </source>
</reference>
<feature type="region of interest" description="Disordered" evidence="1">
    <location>
        <begin position="1"/>
        <end position="128"/>
    </location>
</feature>
<accession>A0A918Q7R9</accession>
<feature type="compositionally biased region" description="Low complexity" evidence="1">
    <location>
        <begin position="56"/>
        <end position="78"/>
    </location>
</feature>
<sequence length="128" mass="12374">MDMGVFARLLRKSKSAEEAPVAEAPDSEAQAAAPAVDPGVDGPQSPGLGTPDVTETPDASDAGSGSAQASPGTAGTATEVGRTPDTEGGDGADGVPPEESGGTADLEIPAQQTAAKAADNETGEGART</sequence>
<reference evidence="2" key="1">
    <citation type="journal article" date="2014" name="Int. J. Syst. Evol. Microbiol.">
        <title>Complete genome sequence of Corynebacterium casei LMG S-19264T (=DSM 44701T), isolated from a smear-ripened cheese.</title>
        <authorList>
            <consortium name="US DOE Joint Genome Institute (JGI-PGF)"/>
            <person name="Walter F."/>
            <person name="Albersmeier A."/>
            <person name="Kalinowski J."/>
            <person name="Ruckert C."/>
        </authorList>
    </citation>
    <scope>NUCLEOTIDE SEQUENCE</scope>
    <source>
        <strain evidence="2">JCM 4815</strain>
    </source>
</reference>
<proteinExistence type="predicted"/>
<dbReference type="EMBL" id="BMVW01000019">
    <property type="protein sequence ID" value="GGZ36375.1"/>
    <property type="molecule type" value="Genomic_DNA"/>
</dbReference>
<evidence type="ECO:0000313" key="2">
    <source>
        <dbReference type="EMBL" id="GGZ36375.1"/>
    </source>
</evidence>
<keyword evidence="3" id="KW-1185">Reference proteome</keyword>
<dbReference type="Proteomes" id="UP000622166">
    <property type="component" value="Unassembled WGS sequence"/>
</dbReference>
<evidence type="ECO:0000313" key="3">
    <source>
        <dbReference type="Proteomes" id="UP000622166"/>
    </source>
</evidence>
<protein>
    <submittedName>
        <fullName evidence="2">Uncharacterized protein</fullName>
    </submittedName>
</protein>
<gene>
    <name evidence="2" type="ORF">GCM10010365_66490</name>
</gene>
<evidence type="ECO:0000256" key="1">
    <source>
        <dbReference type="SAM" id="MobiDB-lite"/>
    </source>
</evidence>